<dbReference type="Gene3D" id="3.30.420.10">
    <property type="entry name" value="Ribonuclease H-like superfamily/Ribonuclease H"/>
    <property type="match status" value="1"/>
</dbReference>
<protein>
    <recommendedName>
        <fullName evidence="2">DUF4817 domain-containing protein</fullName>
    </recommendedName>
</protein>
<evidence type="ECO:0008006" key="2">
    <source>
        <dbReference type="Google" id="ProtNLM"/>
    </source>
</evidence>
<reference evidence="1" key="1">
    <citation type="submission" date="2015-11" db="EMBL/GenBank/DDBJ databases">
        <title>De novo transcriptome assembly of four potential Pierce s Disease insect vectors from Arizona vineyards.</title>
        <authorList>
            <person name="Tassone E.E."/>
        </authorList>
    </citation>
    <scope>NUCLEOTIDE SEQUENCE</scope>
</reference>
<evidence type="ECO:0000313" key="1">
    <source>
        <dbReference type="EMBL" id="JAS57140.1"/>
    </source>
</evidence>
<accession>A0A1B6G3X8</accession>
<dbReference type="PANTHER" id="PTHR47326">
    <property type="entry name" value="TRANSPOSABLE ELEMENT TC3 TRANSPOSASE-LIKE PROTEIN"/>
    <property type="match status" value="1"/>
</dbReference>
<dbReference type="GO" id="GO:0003676">
    <property type="term" value="F:nucleic acid binding"/>
    <property type="evidence" value="ECO:0007669"/>
    <property type="project" value="InterPro"/>
</dbReference>
<gene>
    <name evidence="1" type="ORF">g.20518</name>
</gene>
<name>A0A1B6G3X8_9HEMI</name>
<dbReference type="EMBL" id="GECZ01012629">
    <property type="protein sequence ID" value="JAS57140.1"/>
    <property type="molecule type" value="Transcribed_RNA"/>
</dbReference>
<dbReference type="PANTHER" id="PTHR47326:SF1">
    <property type="entry name" value="HTH PSQ-TYPE DOMAIN-CONTAINING PROTEIN"/>
    <property type="match status" value="1"/>
</dbReference>
<organism evidence="1">
    <name type="scientific">Cuerna arida</name>
    <dbReference type="NCBI Taxonomy" id="1464854"/>
    <lineage>
        <taxon>Eukaryota</taxon>
        <taxon>Metazoa</taxon>
        <taxon>Ecdysozoa</taxon>
        <taxon>Arthropoda</taxon>
        <taxon>Hexapoda</taxon>
        <taxon>Insecta</taxon>
        <taxon>Pterygota</taxon>
        <taxon>Neoptera</taxon>
        <taxon>Paraneoptera</taxon>
        <taxon>Hemiptera</taxon>
        <taxon>Auchenorrhyncha</taxon>
        <taxon>Membracoidea</taxon>
        <taxon>Cicadellidae</taxon>
        <taxon>Cicadellinae</taxon>
        <taxon>Proconiini</taxon>
        <taxon>Cuerna</taxon>
    </lineage>
</organism>
<proteinExistence type="predicted"/>
<sequence>MSLTETERINLLMMRGYGDRVRSYDEVVHLFNDTFPDGPPISKSTVCRTVQRFLDTGNVKDRPRSGRPLSATDENTSIEVLQSFIEEPHTSTRTAATNHGISHVSVLKFLKQNHYHPYKVRLVQELSEDDFDRRVEFCETMMNRYVQDQNFLAKVVFSDEATFTLHGDVSRHNCRYWSDDNPHWMRESHTQKPEKVNVWARIVGNHIVGPFIINGNLNGVTYELMLRETIITALHAVLGRSYNTVWFQQDGAPPHYALQVRSLLDREFRNRWIGRRGAIEWPPRSPDLNPLDFFLWGYLKQRVFLTKPANTDELIHRITEETHQIPPEMIQKVIEGFYHRLGYCQEKLGQHFKHFL</sequence>
<dbReference type="InterPro" id="IPR036397">
    <property type="entry name" value="RNaseH_sf"/>
</dbReference>
<dbReference type="AlphaFoldDB" id="A0A1B6G3X8"/>